<accession>A0A6B0UFD9</accession>
<dbReference type="EMBL" id="GIFC01006287">
    <property type="protein sequence ID" value="MXU88370.1"/>
    <property type="molecule type" value="Transcribed_RNA"/>
</dbReference>
<protein>
    <submittedName>
        <fullName evidence="1">Putative secreted protein</fullName>
    </submittedName>
</protein>
<reference evidence="1" key="1">
    <citation type="submission" date="2019-12" db="EMBL/GenBank/DDBJ databases">
        <title>An insight into the sialome of adult female Ixodes ricinus ticks feeding for 6 days.</title>
        <authorList>
            <person name="Perner J."/>
            <person name="Ribeiro J.M.C."/>
        </authorList>
    </citation>
    <scope>NUCLEOTIDE SEQUENCE</scope>
    <source>
        <strain evidence="1">Semi-engorged</strain>
        <tissue evidence="1">Salivary glands</tissue>
    </source>
</reference>
<proteinExistence type="predicted"/>
<dbReference type="AlphaFoldDB" id="A0A6B0UFD9"/>
<sequence length="101" mass="10811">MVGILMGVGVLYVRRTSALHAFCTALGRVVGSEASPTVSTDSPIHGLWLSESCFCTAPALRHHSPQCLGSFSVLLLRVLVPGCCFNVINARKLMGEKKEPL</sequence>
<organism evidence="1">
    <name type="scientific">Ixodes ricinus</name>
    <name type="common">Common tick</name>
    <name type="synonym">Acarus ricinus</name>
    <dbReference type="NCBI Taxonomy" id="34613"/>
    <lineage>
        <taxon>Eukaryota</taxon>
        <taxon>Metazoa</taxon>
        <taxon>Ecdysozoa</taxon>
        <taxon>Arthropoda</taxon>
        <taxon>Chelicerata</taxon>
        <taxon>Arachnida</taxon>
        <taxon>Acari</taxon>
        <taxon>Parasitiformes</taxon>
        <taxon>Ixodida</taxon>
        <taxon>Ixodoidea</taxon>
        <taxon>Ixodidae</taxon>
        <taxon>Ixodinae</taxon>
        <taxon>Ixodes</taxon>
    </lineage>
</organism>
<name>A0A6B0UFD9_IXORI</name>
<evidence type="ECO:0000313" key="1">
    <source>
        <dbReference type="EMBL" id="MXU88370.1"/>
    </source>
</evidence>